<accession>I9LJK3</accession>
<dbReference type="EMBL" id="AKVJ01000004">
    <property type="protein sequence ID" value="EIW20709.1"/>
    <property type="molecule type" value="Genomic_DNA"/>
</dbReference>
<evidence type="ECO:0000313" key="2">
    <source>
        <dbReference type="Proteomes" id="UP000004324"/>
    </source>
</evidence>
<dbReference type="RefSeq" id="WP_007930505.1">
    <property type="nucleotide sequence ID" value="NZ_AKVJ01000004.1"/>
</dbReference>
<dbReference type="PATRIC" id="fig|1149862.3.peg.197"/>
<name>I9LJK3_9FIRM</name>
<evidence type="ECO:0000313" key="1">
    <source>
        <dbReference type="EMBL" id="EIW20709.1"/>
    </source>
</evidence>
<organism evidence="1 2">
    <name type="scientific">Pelosinus fermentans B4</name>
    <dbReference type="NCBI Taxonomy" id="1149862"/>
    <lineage>
        <taxon>Bacteria</taxon>
        <taxon>Bacillati</taxon>
        <taxon>Bacillota</taxon>
        <taxon>Negativicutes</taxon>
        <taxon>Selenomonadales</taxon>
        <taxon>Sporomusaceae</taxon>
        <taxon>Pelosinus</taxon>
    </lineage>
</organism>
<dbReference type="AlphaFoldDB" id="I9LJK3"/>
<reference evidence="1 2" key="1">
    <citation type="journal article" date="2012" name="J. Bacteriol.">
        <title>Draft Genome Sequences for Two Metal-Reducing Pelosinus fermentans Strains Isolated from a Cr(VI)-Contaminated Site and for Type Strain R7.</title>
        <authorList>
            <person name="Brown S.D."/>
            <person name="Podar M."/>
            <person name="Klingeman D.M."/>
            <person name="Johnson C.M."/>
            <person name="Yang Z.K."/>
            <person name="Utturkar S.M."/>
            <person name="Land M.L."/>
            <person name="Mosher J.J."/>
            <person name="Hurt R.A.Jr."/>
            <person name="Phelps T.J."/>
            <person name="Palumbo A.V."/>
            <person name="Arkin A.P."/>
            <person name="Hazen T.C."/>
            <person name="Elias D.A."/>
        </authorList>
    </citation>
    <scope>NUCLEOTIDE SEQUENCE [LARGE SCALE GENOMIC DNA]</scope>
    <source>
        <strain evidence="1 2">B4</strain>
    </source>
</reference>
<comment type="caution">
    <text evidence="1">The sequence shown here is derived from an EMBL/GenBank/DDBJ whole genome shotgun (WGS) entry which is preliminary data.</text>
</comment>
<keyword evidence="2" id="KW-1185">Reference proteome</keyword>
<protein>
    <submittedName>
        <fullName evidence="1">Uncharacterized protein</fullName>
    </submittedName>
</protein>
<sequence>MAMDTFAIKYNRAHNSAIEFKTEIDSEYTAHEQRACLRTNERNYWTLDFEKTPKTFEEMRSFFVAQKGRFRAFNWQWKKLDSNGRKLGGNDQWYIVRFDTDKLDFKIDSLGYKTFTVPIVQVMSSE</sequence>
<proteinExistence type="predicted"/>
<dbReference type="Proteomes" id="UP000004324">
    <property type="component" value="Unassembled WGS sequence"/>
</dbReference>
<gene>
    <name evidence="1" type="ORF">FB4_1921</name>
</gene>